<dbReference type="AlphaFoldDB" id="A0A154LA97"/>
<evidence type="ECO:0000313" key="5">
    <source>
        <dbReference type="EMBL" id="KZB68288.1"/>
    </source>
</evidence>
<keyword evidence="3" id="KW-0175">Coiled coil</keyword>
<dbReference type="CDD" id="cd01949">
    <property type="entry name" value="GGDEF"/>
    <property type="match status" value="1"/>
</dbReference>
<comment type="caution">
    <text evidence="5">The sequence shown here is derived from an EMBL/GenBank/DDBJ whole genome shotgun (WGS) entry which is preliminary data.</text>
</comment>
<dbReference type="GO" id="GO:0005886">
    <property type="term" value="C:plasma membrane"/>
    <property type="evidence" value="ECO:0007669"/>
    <property type="project" value="TreeGrafter"/>
</dbReference>
<dbReference type="RefSeq" id="WP_062949275.1">
    <property type="nucleotide sequence ID" value="NZ_LPVY01000003.1"/>
</dbReference>
<dbReference type="SUPFAM" id="SSF55073">
    <property type="entry name" value="Nucleotide cyclase"/>
    <property type="match status" value="1"/>
</dbReference>
<organism evidence="5 6">
    <name type="scientific">Thalassospira lucentensis</name>
    <dbReference type="NCBI Taxonomy" id="168935"/>
    <lineage>
        <taxon>Bacteria</taxon>
        <taxon>Pseudomonadati</taxon>
        <taxon>Pseudomonadota</taxon>
        <taxon>Alphaproteobacteria</taxon>
        <taxon>Rhodospirillales</taxon>
        <taxon>Thalassospiraceae</taxon>
        <taxon>Thalassospira</taxon>
    </lineage>
</organism>
<evidence type="ECO:0000256" key="3">
    <source>
        <dbReference type="SAM" id="Coils"/>
    </source>
</evidence>
<dbReference type="GO" id="GO:0052621">
    <property type="term" value="F:diguanylate cyclase activity"/>
    <property type="evidence" value="ECO:0007669"/>
    <property type="project" value="UniProtKB-EC"/>
</dbReference>
<dbReference type="EC" id="2.7.7.65" evidence="1"/>
<dbReference type="Gene3D" id="3.30.70.270">
    <property type="match status" value="1"/>
</dbReference>
<comment type="catalytic activity">
    <reaction evidence="2">
        <text>2 GTP = 3',3'-c-di-GMP + 2 diphosphate</text>
        <dbReference type="Rhea" id="RHEA:24898"/>
        <dbReference type="ChEBI" id="CHEBI:33019"/>
        <dbReference type="ChEBI" id="CHEBI:37565"/>
        <dbReference type="ChEBI" id="CHEBI:58805"/>
        <dbReference type="EC" id="2.7.7.65"/>
    </reaction>
</comment>
<dbReference type="SMART" id="SM00267">
    <property type="entry name" value="GGDEF"/>
    <property type="match status" value="1"/>
</dbReference>
<dbReference type="FunFam" id="3.30.70.270:FF:000001">
    <property type="entry name" value="Diguanylate cyclase domain protein"/>
    <property type="match status" value="1"/>
</dbReference>
<dbReference type="InterPro" id="IPR000160">
    <property type="entry name" value="GGDEF_dom"/>
</dbReference>
<proteinExistence type="predicted"/>
<feature type="coiled-coil region" evidence="3">
    <location>
        <begin position="36"/>
        <end position="70"/>
    </location>
</feature>
<dbReference type="InterPro" id="IPR029787">
    <property type="entry name" value="Nucleotide_cyclase"/>
</dbReference>
<evidence type="ECO:0000256" key="2">
    <source>
        <dbReference type="ARBA" id="ARBA00034247"/>
    </source>
</evidence>
<dbReference type="PROSITE" id="PS50887">
    <property type="entry name" value="GGDEF"/>
    <property type="match status" value="1"/>
</dbReference>
<dbReference type="GO" id="GO:1902201">
    <property type="term" value="P:negative regulation of bacterial-type flagellum-dependent cell motility"/>
    <property type="evidence" value="ECO:0007669"/>
    <property type="project" value="TreeGrafter"/>
</dbReference>
<dbReference type="NCBIfam" id="TIGR00254">
    <property type="entry name" value="GGDEF"/>
    <property type="match status" value="1"/>
</dbReference>
<name>A0A154LA97_9PROT</name>
<gene>
    <name evidence="5" type="ORF">AUP42_12635</name>
</gene>
<dbReference type="PANTHER" id="PTHR45138">
    <property type="entry name" value="REGULATORY COMPONENTS OF SENSORY TRANSDUCTION SYSTEM"/>
    <property type="match status" value="1"/>
</dbReference>
<dbReference type="PANTHER" id="PTHR45138:SF9">
    <property type="entry name" value="DIGUANYLATE CYCLASE DGCM-RELATED"/>
    <property type="match status" value="1"/>
</dbReference>
<dbReference type="Pfam" id="PF00990">
    <property type="entry name" value="GGDEF"/>
    <property type="match status" value="1"/>
</dbReference>
<evidence type="ECO:0000256" key="1">
    <source>
        <dbReference type="ARBA" id="ARBA00012528"/>
    </source>
</evidence>
<evidence type="ECO:0000313" key="6">
    <source>
        <dbReference type="Proteomes" id="UP000076335"/>
    </source>
</evidence>
<protein>
    <recommendedName>
        <fullName evidence="1">diguanylate cyclase</fullName>
        <ecNumber evidence="1">2.7.7.65</ecNumber>
    </recommendedName>
</protein>
<accession>A0A154LA97</accession>
<sequence>MNNSHLELLKQLAEEFQPRTDVNTRATVETESTDAFATLVDLARDMQNRLDQQQNRIRQLEQMVETDELTGLYNRRGFLRRTREAMARAARYKESGLLVIADLDGFKMINDHHGHAAGDAILRHFGQNLRTHTRADDFVARFGGDEFAILMVGSNPDVAEPRIRDLEKATLRFPLIWQGTALPIRASFGYTIYHANSDVTDLLKQADDAMYANKHAKRALPQNSHNAA</sequence>
<feature type="domain" description="GGDEF" evidence="4">
    <location>
        <begin position="94"/>
        <end position="228"/>
    </location>
</feature>
<dbReference type="EMBL" id="LPVY01000003">
    <property type="protein sequence ID" value="KZB68288.1"/>
    <property type="molecule type" value="Genomic_DNA"/>
</dbReference>
<dbReference type="Proteomes" id="UP000076335">
    <property type="component" value="Unassembled WGS sequence"/>
</dbReference>
<dbReference type="InterPro" id="IPR043128">
    <property type="entry name" value="Rev_trsase/Diguanyl_cyclase"/>
</dbReference>
<dbReference type="GO" id="GO:0043709">
    <property type="term" value="P:cell adhesion involved in single-species biofilm formation"/>
    <property type="evidence" value="ECO:0007669"/>
    <property type="project" value="TreeGrafter"/>
</dbReference>
<dbReference type="OrthoDB" id="9793210at2"/>
<evidence type="ECO:0000259" key="4">
    <source>
        <dbReference type="PROSITE" id="PS50887"/>
    </source>
</evidence>
<reference evidence="5 6" key="1">
    <citation type="submission" date="2015-12" db="EMBL/GenBank/DDBJ databases">
        <title>Genome sequence of Thalassospira lucentensis MCCC 1A02072.</title>
        <authorList>
            <person name="Lu L."/>
            <person name="Lai Q."/>
            <person name="Shao Z."/>
            <person name="Qian P."/>
        </authorList>
    </citation>
    <scope>NUCLEOTIDE SEQUENCE [LARGE SCALE GENOMIC DNA]</scope>
    <source>
        <strain evidence="5 6">MCCC 1A02072</strain>
    </source>
</reference>
<dbReference type="InterPro" id="IPR050469">
    <property type="entry name" value="Diguanylate_Cyclase"/>
</dbReference>